<evidence type="ECO:0008006" key="3">
    <source>
        <dbReference type="Google" id="ProtNLM"/>
    </source>
</evidence>
<dbReference type="Proteomes" id="UP000182894">
    <property type="component" value="Unassembled WGS sequence"/>
</dbReference>
<gene>
    <name evidence="1" type="ORF">SAMN05216605_101186</name>
</gene>
<dbReference type="InterPro" id="IPR029058">
    <property type="entry name" value="AB_hydrolase_fold"/>
</dbReference>
<proteinExistence type="predicted"/>
<evidence type="ECO:0000313" key="2">
    <source>
        <dbReference type="Proteomes" id="UP000182894"/>
    </source>
</evidence>
<dbReference type="SUPFAM" id="SSF53474">
    <property type="entry name" value="alpha/beta-Hydrolases"/>
    <property type="match status" value="1"/>
</dbReference>
<organism evidence="1 2">
    <name type="scientific">Pseudomonas abietaniphila</name>
    <dbReference type="NCBI Taxonomy" id="89065"/>
    <lineage>
        <taxon>Bacteria</taxon>
        <taxon>Pseudomonadati</taxon>
        <taxon>Pseudomonadota</taxon>
        <taxon>Gammaproteobacteria</taxon>
        <taxon>Pseudomonadales</taxon>
        <taxon>Pseudomonadaceae</taxon>
        <taxon>Pseudomonas</taxon>
    </lineage>
</organism>
<evidence type="ECO:0000313" key="1">
    <source>
        <dbReference type="EMBL" id="SDG11646.1"/>
    </source>
</evidence>
<dbReference type="Gene3D" id="3.40.50.1820">
    <property type="entry name" value="alpha/beta hydrolase"/>
    <property type="match status" value="1"/>
</dbReference>
<sequence length="257" mass="27300">MCQAFAVPERIAASWSEVSFLGKGWQASLDVDGDRLAFWMFGCGPVILLMHGWSSRGSRLMGFVKPLIAAGFSVAVLDAPGHGHSTGAGSSVIHAGKAALKLAGHLGDVHGVIAHSAGSTAALWALCNGLSVQRSVHVCGPSSMTTVVLEIARAHCLNDRQTTEFCAWVEAFMGVTLASIDLPALAMGLKHSGLIVHDGDDRVVPVAQSRALHGAWRRSTLIETRGLGHRRILSDAHIIECAVRFMMPTDHPLEMQA</sequence>
<dbReference type="STRING" id="89065.SAMN05216605_101186"/>
<reference evidence="2" key="1">
    <citation type="submission" date="2016-10" db="EMBL/GenBank/DDBJ databases">
        <authorList>
            <person name="Varghese N."/>
            <person name="Submissions S."/>
        </authorList>
    </citation>
    <scope>NUCLEOTIDE SEQUENCE [LARGE SCALE GENOMIC DNA]</scope>
    <source>
        <strain evidence="2">ATCC 700689</strain>
    </source>
</reference>
<keyword evidence="2" id="KW-1185">Reference proteome</keyword>
<accession>A0A1G7RLG3</accession>
<dbReference type="AlphaFoldDB" id="A0A1G7RLG3"/>
<dbReference type="EMBL" id="FNCO01000001">
    <property type="protein sequence ID" value="SDG11646.1"/>
    <property type="molecule type" value="Genomic_DNA"/>
</dbReference>
<protein>
    <recommendedName>
        <fullName evidence="3">AB hydrolase-1 domain-containing protein</fullName>
    </recommendedName>
</protein>
<name>A0A1G7RLG3_9PSED</name>